<keyword evidence="2" id="KW-1185">Reference proteome</keyword>
<dbReference type="EMBL" id="LLXE01000047">
    <property type="protein sequence ID" value="KUM64500.1"/>
    <property type="molecule type" value="Genomic_DNA"/>
</dbReference>
<gene>
    <name evidence="1" type="ORF">ACN42_g2608</name>
</gene>
<dbReference type="Pfam" id="PF20174">
    <property type="entry name" value="DUF6540"/>
    <property type="match status" value="1"/>
</dbReference>
<sequence length="201" mass="22528">MAWDPMILHIKRCNAVPALNPSIIIFFAVDMSTPIDHPSGLGGSQFIFEVNGLYILLSDRGDKSYAFHWGLYLHQATSLGFIYHLVNTVNSTTWRFEPKPSQNVAVSQALLVALKIGVLDSSLHQHFLDRLYQIPIADSVRFRERITCRVWLKEALFALDDEGYIKLSRGVNAIEAEANTLAIQNKSLGRRMVARSNGSQA</sequence>
<protein>
    <submittedName>
        <fullName evidence="1">Uncharacterized protein</fullName>
    </submittedName>
</protein>
<evidence type="ECO:0000313" key="1">
    <source>
        <dbReference type="EMBL" id="KUM64500.1"/>
    </source>
</evidence>
<accession>A0A101MPU8</accession>
<dbReference type="Proteomes" id="UP000055045">
    <property type="component" value="Unassembled WGS sequence"/>
</dbReference>
<organism evidence="1 2">
    <name type="scientific">Penicillium freii</name>
    <dbReference type="NCBI Taxonomy" id="48697"/>
    <lineage>
        <taxon>Eukaryota</taxon>
        <taxon>Fungi</taxon>
        <taxon>Dikarya</taxon>
        <taxon>Ascomycota</taxon>
        <taxon>Pezizomycotina</taxon>
        <taxon>Eurotiomycetes</taxon>
        <taxon>Eurotiomycetidae</taxon>
        <taxon>Eurotiales</taxon>
        <taxon>Aspergillaceae</taxon>
        <taxon>Penicillium</taxon>
    </lineage>
</organism>
<proteinExistence type="predicted"/>
<evidence type="ECO:0000313" key="2">
    <source>
        <dbReference type="Proteomes" id="UP000055045"/>
    </source>
</evidence>
<dbReference type="AlphaFoldDB" id="A0A101MPU8"/>
<reference evidence="1 2" key="1">
    <citation type="submission" date="2015-10" db="EMBL/GenBank/DDBJ databases">
        <title>Genome sequencing of Penicillium freii.</title>
        <authorList>
            <person name="Nguyen H.D."/>
            <person name="Visagie C.M."/>
            <person name="Seifert K.A."/>
        </authorList>
    </citation>
    <scope>NUCLEOTIDE SEQUENCE [LARGE SCALE GENOMIC DNA]</scope>
    <source>
        <strain evidence="1 2">DAOM 242723</strain>
    </source>
</reference>
<name>A0A101MPU8_PENFR</name>
<comment type="caution">
    <text evidence="1">The sequence shown here is derived from an EMBL/GenBank/DDBJ whole genome shotgun (WGS) entry which is preliminary data.</text>
</comment>
<dbReference type="OrthoDB" id="3016366at2759"/>
<dbReference type="InterPro" id="IPR046670">
    <property type="entry name" value="DUF6540"/>
</dbReference>